<protein>
    <recommendedName>
        <fullName evidence="2">Response regulatory domain-containing protein</fullName>
    </recommendedName>
</protein>
<accession>A0A8J3IIF6</accession>
<dbReference type="Proteomes" id="UP000597444">
    <property type="component" value="Unassembled WGS sequence"/>
</dbReference>
<name>A0A8J3IIF6_9CHLR</name>
<feature type="domain" description="Response regulatory" evidence="2">
    <location>
        <begin position="46"/>
        <end position="161"/>
    </location>
</feature>
<proteinExistence type="predicted"/>
<feature type="modified residue" description="4-aspartylphosphate" evidence="1">
    <location>
        <position position="96"/>
    </location>
</feature>
<comment type="caution">
    <text evidence="3">The sequence shown here is derived from an EMBL/GenBank/DDBJ whole genome shotgun (WGS) entry which is preliminary data.</text>
</comment>
<organism evidence="3 4">
    <name type="scientific">Reticulibacter mediterranei</name>
    <dbReference type="NCBI Taxonomy" id="2778369"/>
    <lineage>
        <taxon>Bacteria</taxon>
        <taxon>Bacillati</taxon>
        <taxon>Chloroflexota</taxon>
        <taxon>Ktedonobacteria</taxon>
        <taxon>Ktedonobacterales</taxon>
        <taxon>Reticulibacteraceae</taxon>
        <taxon>Reticulibacter</taxon>
    </lineage>
</organism>
<sequence length="161" mass="18897">MAFFWKRFSERRVFSLLVTVMAELQGAFMLHSHESFSQEKTRSLHLILLVTTDVQVGSFLQQVIDRETRHRVLLAFHEQQALRVVEEVKPDLFLLDYELVEKSGFALYEQLHTARRCADIPAFLSPLRKRFARYVNLPSLEARELSSELERFLSTLEELLV</sequence>
<dbReference type="GO" id="GO:0000160">
    <property type="term" value="P:phosphorelay signal transduction system"/>
    <property type="evidence" value="ECO:0007669"/>
    <property type="project" value="InterPro"/>
</dbReference>
<dbReference type="InterPro" id="IPR011006">
    <property type="entry name" value="CheY-like_superfamily"/>
</dbReference>
<evidence type="ECO:0000313" key="4">
    <source>
        <dbReference type="Proteomes" id="UP000597444"/>
    </source>
</evidence>
<dbReference type="EMBL" id="BNJK01000001">
    <property type="protein sequence ID" value="GHO90231.1"/>
    <property type="molecule type" value="Genomic_DNA"/>
</dbReference>
<reference evidence="3" key="1">
    <citation type="submission" date="2020-10" db="EMBL/GenBank/DDBJ databases">
        <title>Taxonomic study of unclassified bacteria belonging to the class Ktedonobacteria.</title>
        <authorList>
            <person name="Yabe S."/>
            <person name="Wang C.M."/>
            <person name="Zheng Y."/>
            <person name="Sakai Y."/>
            <person name="Cavaletti L."/>
            <person name="Monciardini P."/>
            <person name="Donadio S."/>
        </authorList>
    </citation>
    <scope>NUCLEOTIDE SEQUENCE</scope>
    <source>
        <strain evidence="3">ID150040</strain>
    </source>
</reference>
<evidence type="ECO:0000256" key="1">
    <source>
        <dbReference type="PROSITE-ProRule" id="PRU00169"/>
    </source>
</evidence>
<dbReference type="PROSITE" id="PS50110">
    <property type="entry name" value="RESPONSE_REGULATORY"/>
    <property type="match status" value="1"/>
</dbReference>
<gene>
    <name evidence="3" type="ORF">KSF_002790</name>
</gene>
<dbReference type="SUPFAM" id="SSF52172">
    <property type="entry name" value="CheY-like"/>
    <property type="match status" value="1"/>
</dbReference>
<evidence type="ECO:0000313" key="3">
    <source>
        <dbReference type="EMBL" id="GHO90231.1"/>
    </source>
</evidence>
<evidence type="ECO:0000259" key="2">
    <source>
        <dbReference type="PROSITE" id="PS50110"/>
    </source>
</evidence>
<keyword evidence="4" id="KW-1185">Reference proteome</keyword>
<dbReference type="AlphaFoldDB" id="A0A8J3IIF6"/>
<keyword evidence="1" id="KW-0597">Phosphoprotein</keyword>
<dbReference type="InterPro" id="IPR001789">
    <property type="entry name" value="Sig_transdc_resp-reg_receiver"/>
</dbReference>
<dbReference type="Gene3D" id="3.40.50.2300">
    <property type="match status" value="1"/>
</dbReference>